<reference evidence="1" key="2">
    <citation type="submission" date="2021-12" db="EMBL/GenBank/DDBJ databases">
        <title>Resequencing data analysis of finger millet.</title>
        <authorList>
            <person name="Hatakeyama M."/>
            <person name="Aluri S."/>
            <person name="Balachadran M.T."/>
            <person name="Sivarajan S.R."/>
            <person name="Poveda L."/>
            <person name="Shimizu-Inatsugi R."/>
            <person name="Schlapbach R."/>
            <person name="Sreeman S.M."/>
            <person name="Shimizu K.K."/>
        </authorList>
    </citation>
    <scope>NUCLEOTIDE SEQUENCE</scope>
</reference>
<evidence type="ECO:0000313" key="2">
    <source>
        <dbReference type="Proteomes" id="UP001054889"/>
    </source>
</evidence>
<evidence type="ECO:0000313" key="1">
    <source>
        <dbReference type="EMBL" id="GJM99340.1"/>
    </source>
</evidence>
<dbReference type="EMBL" id="BQKI01000007">
    <property type="protein sequence ID" value="GJM99340.1"/>
    <property type="molecule type" value="Genomic_DNA"/>
</dbReference>
<protein>
    <submittedName>
        <fullName evidence="1">Uncharacterized protein</fullName>
    </submittedName>
</protein>
<organism evidence="1 2">
    <name type="scientific">Eleusine coracana subsp. coracana</name>
    <dbReference type="NCBI Taxonomy" id="191504"/>
    <lineage>
        <taxon>Eukaryota</taxon>
        <taxon>Viridiplantae</taxon>
        <taxon>Streptophyta</taxon>
        <taxon>Embryophyta</taxon>
        <taxon>Tracheophyta</taxon>
        <taxon>Spermatophyta</taxon>
        <taxon>Magnoliopsida</taxon>
        <taxon>Liliopsida</taxon>
        <taxon>Poales</taxon>
        <taxon>Poaceae</taxon>
        <taxon>PACMAD clade</taxon>
        <taxon>Chloridoideae</taxon>
        <taxon>Cynodonteae</taxon>
        <taxon>Eleusininae</taxon>
        <taxon>Eleusine</taxon>
    </lineage>
</organism>
<proteinExistence type="predicted"/>
<reference evidence="1" key="1">
    <citation type="journal article" date="2018" name="DNA Res.">
        <title>Multiple hybrid de novo genome assembly of finger millet, an orphan allotetraploid crop.</title>
        <authorList>
            <person name="Hatakeyama M."/>
            <person name="Aluri S."/>
            <person name="Balachadran M.T."/>
            <person name="Sivarajan S.R."/>
            <person name="Patrignani A."/>
            <person name="Gruter S."/>
            <person name="Poveda L."/>
            <person name="Shimizu-Inatsugi R."/>
            <person name="Baeten J."/>
            <person name="Francoijs K.J."/>
            <person name="Nataraja K.N."/>
            <person name="Reddy Y.A.N."/>
            <person name="Phadnis S."/>
            <person name="Ravikumar R.L."/>
            <person name="Schlapbach R."/>
            <person name="Sreeman S.M."/>
            <person name="Shimizu K.K."/>
        </authorList>
    </citation>
    <scope>NUCLEOTIDE SEQUENCE</scope>
</reference>
<dbReference type="Proteomes" id="UP001054889">
    <property type="component" value="Unassembled WGS sequence"/>
</dbReference>
<gene>
    <name evidence="1" type="primary">ga16431</name>
    <name evidence="1" type="ORF">PR202_ga16431</name>
</gene>
<comment type="caution">
    <text evidence="1">The sequence shown here is derived from an EMBL/GenBank/DDBJ whole genome shotgun (WGS) entry which is preliminary data.</text>
</comment>
<keyword evidence="2" id="KW-1185">Reference proteome</keyword>
<dbReference type="AlphaFoldDB" id="A0AAV5CMR7"/>
<name>A0AAV5CMR7_ELECO</name>
<sequence>MAPVGKELTAGTSTPVMDIHLGTIGTWIDNIRAIRDDMPIIMREMIDSLIGSLRSMKGMMAGTTTGTMAGLMTIRLIVLSQESRVSNCFQFLPFVFCMCSSILAL</sequence>
<accession>A0AAV5CMR7</accession>